<organism evidence="1 2">
    <name type="scientific">Sphaerodactylus townsendi</name>
    <dbReference type="NCBI Taxonomy" id="933632"/>
    <lineage>
        <taxon>Eukaryota</taxon>
        <taxon>Metazoa</taxon>
        <taxon>Chordata</taxon>
        <taxon>Craniata</taxon>
        <taxon>Vertebrata</taxon>
        <taxon>Euteleostomi</taxon>
        <taxon>Lepidosauria</taxon>
        <taxon>Squamata</taxon>
        <taxon>Bifurcata</taxon>
        <taxon>Gekkota</taxon>
        <taxon>Sphaerodactylidae</taxon>
        <taxon>Sphaerodactylus</taxon>
    </lineage>
</organism>
<dbReference type="EMBL" id="CM037614">
    <property type="protein sequence ID" value="KAH8016439.1"/>
    <property type="molecule type" value="Genomic_DNA"/>
</dbReference>
<gene>
    <name evidence="1" type="ORF">K3G42_017636</name>
</gene>
<comment type="caution">
    <text evidence="1">The sequence shown here is derived from an EMBL/GenBank/DDBJ whole genome shotgun (WGS) entry which is preliminary data.</text>
</comment>
<accession>A0ACB8GB73</accession>
<protein>
    <submittedName>
        <fullName evidence="1">Uncharacterized protein</fullName>
    </submittedName>
</protein>
<evidence type="ECO:0000313" key="1">
    <source>
        <dbReference type="EMBL" id="KAH8016439.1"/>
    </source>
</evidence>
<reference evidence="1" key="1">
    <citation type="submission" date="2021-08" db="EMBL/GenBank/DDBJ databases">
        <title>The first chromosome-level gecko genome reveals the dynamic sex chromosomes of Neotropical dwarf geckos (Sphaerodactylidae: Sphaerodactylus).</title>
        <authorList>
            <person name="Pinto B.J."/>
            <person name="Keating S.E."/>
            <person name="Gamble T."/>
        </authorList>
    </citation>
    <scope>NUCLEOTIDE SEQUENCE</scope>
    <source>
        <strain evidence="1">TG3544</strain>
    </source>
</reference>
<name>A0ACB8GB73_9SAUR</name>
<sequence>MTMEELISLASSSNTTQSTIPQVHALNILRALFKDTRLGENIIPYVADGMQAAILGFMSSVWAVRNSSTLLFSTLITRIFGVKRGKDENSKKNRLTDLFPSPV</sequence>
<evidence type="ECO:0000313" key="2">
    <source>
        <dbReference type="Proteomes" id="UP000827872"/>
    </source>
</evidence>
<keyword evidence="2" id="KW-1185">Reference proteome</keyword>
<proteinExistence type="predicted"/>
<dbReference type="Proteomes" id="UP000827872">
    <property type="component" value="Linkage Group LG01"/>
</dbReference>